<dbReference type="InterPro" id="IPR036259">
    <property type="entry name" value="MFS_trans_sf"/>
</dbReference>
<evidence type="ECO:0000256" key="7">
    <source>
        <dbReference type="SAM" id="MobiDB-lite"/>
    </source>
</evidence>
<dbReference type="Pfam" id="PF00069">
    <property type="entry name" value="Pkinase"/>
    <property type="match status" value="1"/>
</dbReference>
<dbReference type="Proteomes" id="UP000279259">
    <property type="component" value="Unassembled WGS sequence"/>
</dbReference>
<feature type="domain" description="Major facilitator superfamily (MFS) profile" evidence="10">
    <location>
        <begin position="71"/>
        <end position="516"/>
    </location>
</feature>
<dbReference type="GO" id="GO:0015137">
    <property type="term" value="F:citrate transmembrane transporter activity"/>
    <property type="evidence" value="ECO:0007669"/>
    <property type="project" value="UniProtKB-ARBA"/>
</dbReference>
<dbReference type="PROSITE" id="PS50011">
    <property type="entry name" value="PROTEIN_KINASE_DOM"/>
    <property type="match status" value="1"/>
</dbReference>
<dbReference type="EMBL" id="RSCD01000002">
    <property type="protein sequence ID" value="RSH94560.1"/>
    <property type="molecule type" value="Genomic_DNA"/>
</dbReference>
<dbReference type="AlphaFoldDB" id="A0A427YTW7"/>
<accession>A0A427YTW7</accession>
<sequence>MAEAPNDEEALAIEAEEGLSSPVEDTVTDPEQGDKEEKEAVPFPNLEATATNLSNAGRPYSCFTEKQKWFIIVLSALAGIFSPISSNIYVPAIPTLAEAFEVSEEKINLTITVYLIFQALTPALWGSAADCFGRRPIYVICLLIYVLSCVGTALCPTNAYWLLTVMRIFQSTGGSAMIAIGAGVVADVALPQERGKYLGLFNMTSTFGPAIGPLLGGVFAGTLGWRSIFWFLTIFCSAVLVPLIFFFPETLRSLVGDGSLPPPLLNCTPAALVRRKRELRELKERGEDLVDLGTHRGKFKPWASFVLAFEPDLMLIFVWASLYYAMWYGVLTIFSTLMKNEYGASEIVIGLTYIGNGVGTGSSSVLTGRIMDYFYRREKKRVGGDHRHKPEAFQLERTRLLIALPLVVLLVVGCIALGWSFEAKAPIAVPIVLNFFVGVGTGFLTTVTIYGIDLFAGQGGAVTATFNLVRCLFGAASVSVVQIINDAMGPGWTFVLLSGICLLATPMPLIVLKWGPEWRLRRHRRAKEKEEKRRTHVREATHVSGRKAACKILPALHRDPFRAVTTDELVDAVEAHKEVVLLKAYVILTLYPKSASSYATPWQHGHFVRFFRALLQIIHSLHSLHISHEDLKRSNVLVDEAGWPVVVDFGFSHFWPNGGKVKSAGGTLDYSSPEKVARYEPRANDVWALGILLCKMLGIPHPYNGGDDDTSSAFRARIVLQQPLYELQPNHLVPGGVHEVVVGMLERDPRHRMTIPDVLAHPFFASPRRENHTFKVPSLSLPAGLARPIADSVIEDICFLKYLNREFFLCETATKVREALASPDPCWEKRWAGMFGKWEKRVEMDWEDINETGGVTRKSVSSRGNKVQTKHARALREIHLSPNTAKIVSKADGPPATPDAPATPQRVRQENVPPAAPKLVARKLKGPEAEVTPSKAITDLAVPKVTKATKNKRSRQGQVAGTAAVPAPRALPRGAFGAAKYSQVKVQKVVVQISQEADKAKSTTMTIYRDKSEAVASSDSTDPSSSLGENNKALAQKQSTDTRGTSTKPSAAATGVTTRARAKASAKHDELLSPEDIEDLEILSKRAVLGSRRTSPRLLEARRAAAK</sequence>
<feature type="compositionally biased region" description="Polar residues" evidence="7">
    <location>
        <begin position="1036"/>
        <end position="1049"/>
    </location>
</feature>
<evidence type="ECO:0000256" key="4">
    <source>
        <dbReference type="ARBA" id="ARBA00022989"/>
    </source>
</evidence>
<feature type="transmembrane region" description="Helical" evidence="8">
    <location>
        <begin position="400"/>
        <end position="421"/>
    </location>
</feature>
<dbReference type="InterPro" id="IPR000719">
    <property type="entry name" value="Prot_kinase_dom"/>
</dbReference>
<dbReference type="SUPFAM" id="SSF56112">
    <property type="entry name" value="Protein kinase-like (PK-like)"/>
    <property type="match status" value="1"/>
</dbReference>
<evidence type="ECO:0000256" key="3">
    <source>
        <dbReference type="ARBA" id="ARBA00022692"/>
    </source>
</evidence>
<dbReference type="InterPro" id="IPR011009">
    <property type="entry name" value="Kinase-like_dom_sf"/>
</dbReference>
<dbReference type="STRING" id="1890683.A0A427YTW7"/>
<dbReference type="GO" id="GO:0005524">
    <property type="term" value="F:ATP binding"/>
    <property type="evidence" value="ECO:0007669"/>
    <property type="project" value="InterPro"/>
</dbReference>
<feature type="transmembrane region" description="Helical" evidence="8">
    <location>
        <begin position="197"/>
        <end position="222"/>
    </location>
</feature>
<comment type="subcellular location">
    <subcellularLocation>
        <location evidence="1">Membrane</location>
        <topology evidence="1">Multi-pass membrane protein</topology>
    </subcellularLocation>
</comment>
<dbReference type="GO" id="GO:0004672">
    <property type="term" value="F:protein kinase activity"/>
    <property type="evidence" value="ECO:0007669"/>
    <property type="project" value="InterPro"/>
</dbReference>
<organism evidence="11 12">
    <name type="scientific">Saitozyma podzolica</name>
    <dbReference type="NCBI Taxonomy" id="1890683"/>
    <lineage>
        <taxon>Eukaryota</taxon>
        <taxon>Fungi</taxon>
        <taxon>Dikarya</taxon>
        <taxon>Basidiomycota</taxon>
        <taxon>Agaricomycotina</taxon>
        <taxon>Tremellomycetes</taxon>
        <taxon>Tremellales</taxon>
        <taxon>Trimorphomycetaceae</taxon>
        <taxon>Saitozyma</taxon>
    </lineage>
</organism>
<reference evidence="11 12" key="1">
    <citation type="submission" date="2018-11" db="EMBL/GenBank/DDBJ databases">
        <title>Genome sequence of Saitozyma podzolica DSM 27192.</title>
        <authorList>
            <person name="Aliyu H."/>
            <person name="Gorte O."/>
            <person name="Ochsenreither K."/>
        </authorList>
    </citation>
    <scope>NUCLEOTIDE SEQUENCE [LARGE SCALE GENOMIC DNA]</scope>
    <source>
        <strain evidence="11 12">DSM 27192</strain>
    </source>
</reference>
<evidence type="ECO:0000313" key="11">
    <source>
        <dbReference type="EMBL" id="RSH94560.1"/>
    </source>
</evidence>
<gene>
    <name evidence="11" type="ORF">EHS25_004364</name>
</gene>
<dbReference type="Pfam" id="PF07690">
    <property type="entry name" value="MFS_1"/>
    <property type="match status" value="1"/>
</dbReference>
<feature type="transmembrane region" description="Helical" evidence="8">
    <location>
        <begin position="305"/>
        <end position="327"/>
    </location>
</feature>
<dbReference type="FunFam" id="1.20.1250.20:FF:000172">
    <property type="entry name" value="MFS multidrug resistance transporter"/>
    <property type="match status" value="1"/>
</dbReference>
<feature type="domain" description="Protein kinase" evidence="9">
    <location>
        <begin position="466"/>
        <end position="764"/>
    </location>
</feature>
<feature type="transmembrane region" description="Helical" evidence="8">
    <location>
        <begin position="109"/>
        <end position="125"/>
    </location>
</feature>
<dbReference type="PROSITE" id="PS50850">
    <property type="entry name" value="MFS"/>
    <property type="match status" value="1"/>
</dbReference>
<feature type="transmembrane region" description="Helical" evidence="8">
    <location>
        <begin position="228"/>
        <end position="247"/>
    </location>
</feature>
<keyword evidence="3 8" id="KW-0812">Transmembrane</keyword>
<comment type="caution">
    <text evidence="11">The sequence shown here is derived from an EMBL/GenBank/DDBJ whole genome shotgun (WGS) entry which is preliminary data.</text>
</comment>
<feature type="region of interest" description="Disordered" evidence="7">
    <location>
        <begin position="1"/>
        <end position="40"/>
    </location>
</feature>
<feature type="transmembrane region" description="Helical" evidence="8">
    <location>
        <begin position="347"/>
        <end position="371"/>
    </location>
</feature>
<dbReference type="InterPro" id="IPR008271">
    <property type="entry name" value="Ser/Thr_kinase_AS"/>
</dbReference>
<keyword evidence="5 8" id="KW-0472">Membrane</keyword>
<dbReference type="Gene3D" id="1.20.1720.10">
    <property type="entry name" value="Multidrug resistance protein D"/>
    <property type="match status" value="1"/>
</dbReference>
<dbReference type="SMART" id="SM00220">
    <property type="entry name" value="S_TKc"/>
    <property type="match status" value="1"/>
</dbReference>
<dbReference type="InterPro" id="IPR011701">
    <property type="entry name" value="MFS"/>
</dbReference>
<evidence type="ECO:0000256" key="6">
    <source>
        <dbReference type="ARBA" id="ARBA00023180"/>
    </source>
</evidence>
<protein>
    <recommendedName>
        <fullName evidence="13">Major facilitator superfamily (MFS) profile domain-containing protein</fullName>
    </recommendedName>
</protein>
<dbReference type="PANTHER" id="PTHR23502">
    <property type="entry name" value="MAJOR FACILITATOR SUPERFAMILY"/>
    <property type="match status" value="1"/>
</dbReference>
<name>A0A427YTW7_9TREE</name>
<feature type="transmembrane region" description="Helical" evidence="8">
    <location>
        <begin position="69"/>
        <end position="89"/>
    </location>
</feature>
<keyword evidence="6" id="KW-0325">Glycoprotein</keyword>
<evidence type="ECO:0000256" key="1">
    <source>
        <dbReference type="ARBA" id="ARBA00004141"/>
    </source>
</evidence>
<feature type="transmembrane region" description="Helical" evidence="8">
    <location>
        <begin position="491"/>
        <end position="515"/>
    </location>
</feature>
<proteinExistence type="predicted"/>
<evidence type="ECO:0000256" key="2">
    <source>
        <dbReference type="ARBA" id="ARBA00022448"/>
    </source>
</evidence>
<feature type="compositionally biased region" description="Acidic residues" evidence="7">
    <location>
        <begin position="1"/>
        <end position="17"/>
    </location>
</feature>
<keyword evidence="2" id="KW-0813">Transport</keyword>
<dbReference type="OrthoDB" id="440553at2759"/>
<feature type="transmembrane region" description="Helical" evidence="8">
    <location>
        <begin position="427"/>
        <end position="452"/>
    </location>
</feature>
<feature type="region of interest" description="Disordered" evidence="7">
    <location>
        <begin position="1012"/>
        <end position="1071"/>
    </location>
</feature>
<evidence type="ECO:0000313" key="12">
    <source>
        <dbReference type="Proteomes" id="UP000279259"/>
    </source>
</evidence>
<feature type="transmembrane region" description="Helical" evidence="8">
    <location>
        <begin position="464"/>
        <end position="485"/>
    </location>
</feature>
<evidence type="ECO:0008006" key="13">
    <source>
        <dbReference type="Google" id="ProtNLM"/>
    </source>
</evidence>
<feature type="compositionally biased region" description="Low complexity" evidence="7">
    <location>
        <begin position="1017"/>
        <end position="1026"/>
    </location>
</feature>
<evidence type="ECO:0000256" key="8">
    <source>
        <dbReference type="SAM" id="Phobius"/>
    </source>
</evidence>
<dbReference type="InterPro" id="IPR020846">
    <property type="entry name" value="MFS_dom"/>
</dbReference>
<dbReference type="GO" id="GO:0005886">
    <property type="term" value="C:plasma membrane"/>
    <property type="evidence" value="ECO:0007669"/>
    <property type="project" value="TreeGrafter"/>
</dbReference>
<feature type="region of interest" description="Disordered" evidence="7">
    <location>
        <begin position="885"/>
        <end position="911"/>
    </location>
</feature>
<dbReference type="CDD" id="cd17323">
    <property type="entry name" value="MFS_Tpo1_MDR_like"/>
    <property type="match status" value="1"/>
</dbReference>
<dbReference type="PROSITE" id="PS00108">
    <property type="entry name" value="PROTEIN_KINASE_ST"/>
    <property type="match status" value="1"/>
</dbReference>
<dbReference type="GO" id="GO:0140115">
    <property type="term" value="P:export across plasma membrane"/>
    <property type="evidence" value="ECO:0007669"/>
    <property type="project" value="UniProtKB-ARBA"/>
</dbReference>
<feature type="compositionally biased region" description="Low complexity" evidence="7">
    <location>
        <begin position="891"/>
        <end position="904"/>
    </location>
</feature>
<evidence type="ECO:0000259" key="10">
    <source>
        <dbReference type="PROSITE" id="PS50850"/>
    </source>
</evidence>
<evidence type="ECO:0000259" key="9">
    <source>
        <dbReference type="PROSITE" id="PS50011"/>
    </source>
</evidence>
<dbReference type="Gene3D" id="1.20.1250.20">
    <property type="entry name" value="MFS general substrate transporter like domains"/>
    <property type="match status" value="1"/>
</dbReference>
<keyword evidence="12" id="KW-1185">Reference proteome</keyword>
<evidence type="ECO:0000256" key="5">
    <source>
        <dbReference type="ARBA" id="ARBA00023136"/>
    </source>
</evidence>
<dbReference type="FunFam" id="1.20.1720.10:FF:000009">
    <property type="entry name" value="MFS multidrug transporter"/>
    <property type="match status" value="1"/>
</dbReference>
<dbReference type="SUPFAM" id="SSF103473">
    <property type="entry name" value="MFS general substrate transporter"/>
    <property type="match status" value="1"/>
</dbReference>
<dbReference type="Gene3D" id="1.10.510.10">
    <property type="entry name" value="Transferase(Phosphotransferase) domain 1"/>
    <property type="match status" value="1"/>
</dbReference>
<keyword evidence="4 8" id="KW-1133">Transmembrane helix</keyword>
<dbReference type="PANTHER" id="PTHR23502:SF51">
    <property type="entry name" value="QUINIDINE RESISTANCE PROTEIN 1-RELATED"/>
    <property type="match status" value="1"/>
</dbReference>
<feature type="transmembrane region" description="Helical" evidence="8">
    <location>
        <begin position="137"/>
        <end position="162"/>
    </location>
</feature>